<dbReference type="SMART" id="SM00356">
    <property type="entry name" value="ZnF_C3H1"/>
    <property type="match status" value="2"/>
</dbReference>
<gene>
    <name evidence="8" type="ORF">WOLCODRAFT_21971</name>
</gene>
<keyword evidence="3 5" id="KW-0863">Zinc-finger</keyword>
<dbReference type="InterPro" id="IPR036855">
    <property type="entry name" value="Znf_CCCH_sf"/>
</dbReference>
<evidence type="ECO:0000259" key="7">
    <source>
        <dbReference type="PROSITE" id="PS50103"/>
    </source>
</evidence>
<feature type="compositionally biased region" description="Polar residues" evidence="6">
    <location>
        <begin position="194"/>
        <end position="205"/>
    </location>
</feature>
<feature type="compositionally biased region" description="Low complexity" evidence="6">
    <location>
        <begin position="104"/>
        <end position="114"/>
    </location>
</feature>
<feature type="compositionally biased region" description="Low complexity" evidence="6">
    <location>
        <begin position="587"/>
        <end position="601"/>
    </location>
</feature>
<name>A0A2H3ITS4_WOLCO</name>
<dbReference type="Gene3D" id="4.10.1000.10">
    <property type="entry name" value="Zinc finger, CCCH-type"/>
    <property type="match status" value="2"/>
</dbReference>
<evidence type="ECO:0000313" key="8">
    <source>
        <dbReference type="EMBL" id="PCH33380.1"/>
    </source>
</evidence>
<dbReference type="GO" id="GO:0008270">
    <property type="term" value="F:zinc ion binding"/>
    <property type="evidence" value="ECO:0007669"/>
    <property type="project" value="UniProtKB-KW"/>
</dbReference>
<feature type="zinc finger region" description="C3H1-type" evidence="5">
    <location>
        <begin position="467"/>
        <end position="495"/>
    </location>
</feature>
<dbReference type="SUPFAM" id="SSF90229">
    <property type="entry name" value="CCCH zinc finger"/>
    <property type="match status" value="2"/>
</dbReference>
<feature type="compositionally biased region" description="Polar residues" evidence="6">
    <location>
        <begin position="171"/>
        <end position="187"/>
    </location>
</feature>
<feature type="region of interest" description="Disordered" evidence="6">
    <location>
        <begin position="328"/>
        <end position="347"/>
    </location>
</feature>
<dbReference type="FunFam" id="4.10.1000.10:FF:000002">
    <property type="entry name" value="Zinc finger protein 36, C3H1 type-like 1"/>
    <property type="match status" value="1"/>
</dbReference>
<feature type="compositionally biased region" description="Polar residues" evidence="6">
    <location>
        <begin position="558"/>
        <end position="571"/>
    </location>
</feature>
<keyword evidence="4 5" id="KW-0862">Zinc</keyword>
<feature type="region of interest" description="Disordered" evidence="6">
    <location>
        <begin position="98"/>
        <end position="205"/>
    </location>
</feature>
<feature type="region of interest" description="Disordered" evidence="6">
    <location>
        <begin position="67"/>
        <end position="86"/>
    </location>
</feature>
<evidence type="ECO:0000256" key="5">
    <source>
        <dbReference type="PROSITE-ProRule" id="PRU00723"/>
    </source>
</evidence>
<dbReference type="STRING" id="742152.A0A2H3ITS4"/>
<evidence type="ECO:0000313" key="9">
    <source>
        <dbReference type="Proteomes" id="UP000218811"/>
    </source>
</evidence>
<proteinExistence type="predicted"/>
<dbReference type="EMBL" id="KB467831">
    <property type="protein sequence ID" value="PCH33380.1"/>
    <property type="molecule type" value="Genomic_DNA"/>
</dbReference>
<keyword evidence="2" id="KW-0677">Repeat</keyword>
<feature type="region of interest" description="Disordered" evidence="6">
    <location>
        <begin position="706"/>
        <end position="740"/>
    </location>
</feature>
<evidence type="ECO:0000256" key="2">
    <source>
        <dbReference type="ARBA" id="ARBA00022737"/>
    </source>
</evidence>
<dbReference type="PANTHER" id="PTHR12547:SF18">
    <property type="entry name" value="PROTEIN TIS11"/>
    <property type="match status" value="1"/>
</dbReference>
<keyword evidence="1 5" id="KW-0479">Metal-binding</keyword>
<evidence type="ECO:0000256" key="6">
    <source>
        <dbReference type="SAM" id="MobiDB-lite"/>
    </source>
</evidence>
<dbReference type="OrthoDB" id="410307at2759"/>
<evidence type="ECO:0000256" key="4">
    <source>
        <dbReference type="ARBA" id="ARBA00022833"/>
    </source>
</evidence>
<dbReference type="Pfam" id="PF00642">
    <property type="entry name" value="zf-CCCH"/>
    <property type="match status" value="2"/>
</dbReference>
<evidence type="ECO:0000256" key="3">
    <source>
        <dbReference type="ARBA" id="ARBA00022771"/>
    </source>
</evidence>
<dbReference type="Proteomes" id="UP000218811">
    <property type="component" value="Unassembled WGS sequence"/>
</dbReference>
<feature type="region of interest" description="Disordered" evidence="6">
    <location>
        <begin position="537"/>
        <end position="607"/>
    </location>
</feature>
<dbReference type="PROSITE" id="PS50103">
    <property type="entry name" value="ZF_C3H1"/>
    <property type="match status" value="2"/>
</dbReference>
<feature type="compositionally biased region" description="Low complexity" evidence="6">
    <location>
        <begin position="132"/>
        <end position="149"/>
    </location>
</feature>
<dbReference type="InterPro" id="IPR045877">
    <property type="entry name" value="ZFP36-like"/>
</dbReference>
<feature type="region of interest" description="Disordered" evidence="6">
    <location>
        <begin position="1"/>
        <end position="55"/>
    </location>
</feature>
<sequence>MLHETVTNSSSNQTTFYSDETLSGQAKTNMNLGTGNRDMLPTSRRTPAGRMSKDSATANWDLADEMGKIHLGDGGDSQIHTPPSKNNASTLLQFQEASPLETASEASLDSGSSSTNLEPAGNTVSHSRESSADTSASALSSASQTLRASPLTPLKVGGYGESRNRPHSYSGGLSSTDLTRLQQSGSPANKGDAWTTSNGTPERQLEQPTYPSLAAQNGAPGARQDDLQLEFQPQQRQYDSVPQGSAMGAPLPYAQGRPNNVAANMTYRQPPRGYNPPPQLQTILQSPTNFGYPLPPPMPLNNPQQQLYDMMIPTPPLDNPTMARLQQQQQQQQVFRGNHAHSASDPSLRDPGALALLNSNLQAFAATQMYPPAMAPAALSMFASQFYGAPQDAYSSPDLAAAQMMARLQSQYTGPYGVPVPAQTLSVANPALAAAAAQVPASVPAGANGTSPSQSSGPSSNNRKLGLYKTELCRSWEEKGSCRYGAKCQFAHGEEELRKVTRHPKYKTEICRTFWVSGSCPYGKRCCFIHTELPASGAPPGADGAPPPQVPNGRDRSGSTNSDPNDVSTSILARISAKRTQDGAINSSTGSVSTTPPSGGFPLSGRPGALRVDTSVLDPVVNSKQNKSAYPTFAHNGILMPASEEGAARSPGPVTAGPDFGRHASSRLDIVGTQRIGKNTAASPNVRHSFNGSDIQLDFTTTPTATNVPSQLGASAEPPKSAGRINGHVRSGSAGNWGNTARSSHLTAYPLSSIPGGELKTNSPWADYSVGSRLAEKNWA</sequence>
<dbReference type="PANTHER" id="PTHR12547">
    <property type="entry name" value="CCCH ZINC FINGER/TIS11-RELATED"/>
    <property type="match status" value="1"/>
</dbReference>
<protein>
    <recommendedName>
        <fullName evidence="7">C3H1-type domain-containing protein</fullName>
    </recommendedName>
</protein>
<accession>A0A2H3ITS4</accession>
<reference evidence="8 9" key="1">
    <citation type="journal article" date="2012" name="Science">
        <title>The Paleozoic origin of enzymatic lignin decomposition reconstructed from 31 fungal genomes.</title>
        <authorList>
            <person name="Floudas D."/>
            <person name="Binder M."/>
            <person name="Riley R."/>
            <person name="Barry K."/>
            <person name="Blanchette R.A."/>
            <person name="Henrissat B."/>
            <person name="Martinez A.T."/>
            <person name="Otillar R."/>
            <person name="Spatafora J.W."/>
            <person name="Yadav J.S."/>
            <person name="Aerts A."/>
            <person name="Benoit I."/>
            <person name="Boyd A."/>
            <person name="Carlson A."/>
            <person name="Copeland A."/>
            <person name="Coutinho P.M."/>
            <person name="de Vries R.P."/>
            <person name="Ferreira P."/>
            <person name="Findley K."/>
            <person name="Foster B."/>
            <person name="Gaskell J."/>
            <person name="Glotzer D."/>
            <person name="Gorecki P."/>
            <person name="Heitman J."/>
            <person name="Hesse C."/>
            <person name="Hori C."/>
            <person name="Igarashi K."/>
            <person name="Jurgens J.A."/>
            <person name="Kallen N."/>
            <person name="Kersten P."/>
            <person name="Kohler A."/>
            <person name="Kuees U."/>
            <person name="Kumar T.K.A."/>
            <person name="Kuo A."/>
            <person name="LaButti K."/>
            <person name="Larrondo L.F."/>
            <person name="Lindquist E."/>
            <person name="Ling A."/>
            <person name="Lombard V."/>
            <person name="Lucas S."/>
            <person name="Lundell T."/>
            <person name="Martin R."/>
            <person name="McLaughlin D.J."/>
            <person name="Morgenstern I."/>
            <person name="Morin E."/>
            <person name="Murat C."/>
            <person name="Nagy L.G."/>
            <person name="Nolan M."/>
            <person name="Ohm R.A."/>
            <person name="Patyshakuliyeva A."/>
            <person name="Rokas A."/>
            <person name="Ruiz-Duenas F.J."/>
            <person name="Sabat G."/>
            <person name="Salamov A."/>
            <person name="Samejima M."/>
            <person name="Schmutz J."/>
            <person name="Slot J.C."/>
            <person name="St John F."/>
            <person name="Stenlid J."/>
            <person name="Sun H."/>
            <person name="Sun S."/>
            <person name="Syed K."/>
            <person name="Tsang A."/>
            <person name="Wiebenga A."/>
            <person name="Young D."/>
            <person name="Pisabarro A."/>
            <person name="Eastwood D.C."/>
            <person name="Martin F."/>
            <person name="Cullen D."/>
            <person name="Grigoriev I.V."/>
            <person name="Hibbett D.S."/>
        </authorList>
    </citation>
    <scope>NUCLEOTIDE SEQUENCE [LARGE SCALE GENOMIC DNA]</scope>
    <source>
        <strain evidence="8 9">MD-104</strain>
    </source>
</reference>
<evidence type="ECO:0000256" key="1">
    <source>
        <dbReference type="ARBA" id="ARBA00022723"/>
    </source>
</evidence>
<feature type="compositionally biased region" description="Low complexity" evidence="6">
    <location>
        <begin position="444"/>
        <end position="460"/>
    </location>
</feature>
<feature type="domain" description="C3H1-type" evidence="7">
    <location>
        <begin position="505"/>
        <end position="533"/>
    </location>
</feature>
<dbReference type="FunFam" id="4.10.1000.10:FF:000001">
    <property type="entry name" value="zinc finger CCCH domain-containing protein 15-like"/>
    <property type="match status" value="1"/>
</dbReference>
<dbReference type="AlphaFoldDB" id="A0A2H3ITS4"/>
<keyword evidence="9" id="KW-1185">Reference proteome</keyword>
<dbReference type="InterPro" id="IPR000571">
    <property type="entry name" value="Znf_CCCH"/>
</dbReference>
<feature type="region of interest" description="Disordered" evidence="6">
    <location>
        <begin position="444"/>
        <end position="463"/>
    </location>
</feature>
<feature type="zinc finger region" description="C3H1-type" evidence="5">
    <location>
        <begin position="505"/>
        <end position="533"/>
    </location>
</feature>
<dbReference type="GO" id="GO:0003729">
    <property type="term" value="F:mRNA binding"/>
    <property type="evidence" value="ECO:0007669"/>
    <property type="project" value="InterPro"/>
</dbReference>
<dbReference type="OMA" id="PTFAHNG"/>
<organism evidence="8 9">
    <name type="scientific">Wolfiporia cocos (strain MD-104)</name>
    <name type="common">Brown rot fungus</name>
    <dbReference type="NCBI Taxonomy" id="742152"/>
    <lineage>
        <taxon>Eukaryota</taxon>
        <taxon>Fungi</taxon>
        <taxon>Dikarya</taxon>
        <taxon>Basidiomycota</taxon>
        <taxon>Agaricomycotina</taxon>
        <taxon>Agaricomycetes</taxon>
        <taxon>Polyporales</taxon>
        <taxon>Phaeolaceae</taxon>
        <taxon>Wolfiporia</taxon>
    </lineage>
</organism>
<feature type="domain" description="C3H1-type" evidence="7">
    <location>
        <begin position="467"/>
        <end position="495"/>
    </location>
</feature>
<feature type="compositionally biased region" description="Polar residues" evidence="6">
    <location>
        <begin position="1"/>
        <end position="34"/>
    </location>
</feature>